<comment type="caution">
    <text evidence="1">The sequence shown here is derived from an EMBL/GenBank/DDBJ whole genome shotgun (WGS) entry which is preliminary data.</text>
</comment>
<reference evidence="1" key="2">
    <citation type="submission" date="2020-09" db="EMBL/GenBank/DDBJ databases">
        <authorList>
            <person name="Sun Q."/>
            <person name="Sedlacek I."/>
        </authorList>
    </citation>
    <scope>NUCLEOTIDE SEQUENCE</scope>
    <source>
        <strain evidence="1">CCM 7217</strain>
    </source>
</reference>
<name>A0A830E345_9EURY</name>
<sequence>MSVDNPFPIRGTITLKENGRIASLDSVTEWVTETDHGDLLQQATDRARRLYGNGVEVEVEFYDDGHGFAQGFEIGEPLGTPDAYDEYEAKLDAVREGLLEAYAAGYAKALRDHDVETSVDANAETLKEIGHITESNYYYWESRTLPLDGWLRDHFGVDDGEGSDE</sequence>
<evidence type="ECO:0000313" key="1">
    <source>
        <dbReference type="EMBL" id="GGC72494.1"/>
    </source>
</evidence>
<protein>
    <submittedName>
        <fullName evidence="1">Uncharacterized protein</fullName>
    </submittedName>
</protein>
<dbReference type="RefSeq" id="WP_007274003.1">
    <property type="nucleotide sequence ID" value="NZ_BMCI01000010.1"/>
</dbReference>
<organism evidence="1 2">
    <name type="scientific">Haloferax sulfurifontis</name>
    <dbReference type="NCBI Taxonomy" id="255616"/>
    <lineage>
        <taxon>Archaea</taxon>
        <taxon>Methanobacteriati</taxon>
        <taxon>Methanobacteriota</taxon>
        <taxon>Stenosarchaea group</taxon>
        <taxon>Halobacteria</taxon>
        <taxon>Halobacteriales</taxon>
        <taxon>Haloferacaceae</taxon>
        <taxon>Haloferax</taxon>
    </lineage>
</organism>
<proteinExistence type="predicted"/>
<accession>A0A830E345</accession>
<evidence type="ECO:0000313" key="2">
    <source>
        <dbReference type="Proteomes" id="UP000646833"/>
    </source>
</evidence>
<reference evidence="1" key="1">
    <citation type="journal article" date="2014" name="Int. J. Syst. Evol. Microbiol.">
        <title>Complete genome sequence of Corynebacterium casei LMG S-19264T (=DSM 44701T), isolated from a smear-ripened cheese.</title>
        <authorList>
            <consortium name="US DOE Joint Genome Institute (JGI-PGF)"/>
            <person name="Walter F."/>
            <person name="Albersmeier A."/>
            <person name="Kalinowski J."/>
            <person name="Ruckert C."/>
        </authorList>
    </citation>
    <scope>NUCLEOTIDE SEQUENCE</scope>
    <source>
        <strain evidence="1">CCM 7217</strain>
    </source>
</reference>
<dbReference type="EMBL" id="BMCI01000010">
    <property type="protein sequence ID" value="GGC72494.1"/>
    <property type="molecule type" value="Genomic_DNA"/>
</dbReference>
<gene>
    <name evidence="1" type="ORF">GCM10007209_38030</name>
</gene>
<dbReference type="Proteomes" id="UP000646833">
    <property type="component" value="Unassembled WGS sequence"/>
</dbReference>
<dbReference type="AlphaFoldDB" id="A0A830E345"/>